<evidence type="ECO:0000313" key="2">
    <source>
        <dbReference type="EMBL" id="MBH5387990.1"/>
    </source>
</evidence>
<comment type="caution">
    <text evidence="2">The sequence shown here is derived from an EMBL/GenBank/DDBJ whole genome shotgun (WGS) entry which is preliminary data.</text>
</comment>
<accession>A0ABS0P4G3</accession>
<gene>
    <name evidence="2" type="ORF">H1B27_17165</name>
</gene>
<protein>
    <submittedName>
        <fullName evidence="2">Uncharacterized protein</fullName>
    </submittedName>
</protein>
<dbReference type="Proteomes" id="UP001194539">
    <property type="component" value="Unassembled WGS sequence"/>
</dbReference>
<name>A0ABS0P4G3_9BRAD</name>
<evidence type="ECO:0000256" key="1">
    <source>
        <dbReference type="SAM" id="MobiDB-lite"/>
    </source>
</evidence>
<dbReference type="EMBL" id="JACEGD010000014">
    <property type="protein sequence ID" value="MBH5387990.1"/>
    <property type="molecule type" value="Genomic_DNA"/>
</dbReference>
<keyword evidence="3" id="KW-1185">Reference proteome</keyword>
<sequence>MASRVLYHGAEANKLLFNIRNGALTADSQGRIFFAERDWENCLIHGADRQMGESYAAKLRVDIPEGAQLVKNPTSGNPDARILKVEPGAKVPAKVEELYVRRGRVGAFETRRIPGSGAQAYLEQKIASAPTLGKPPSGGGGSEGGGAGGGASGGGGGSPLRAFFRARANMYKAAIRAGVEGVFTPEGIAAAVPELILKVSDRVAAREAIRQIKIKFLKEGFAKGVAAGAMDWSQEDVRLNLKHRVTHGRVRGLEDEAGILTLSFILQLAENCEDYAVDVGHSYSLSRPLEWRQDLAAKGMKLLKKHGYDKWSPEQREYEFIDKLAWAIRSSTNAIVGPHLEIQLAVARLKDGY</sequence>
<dbReference type="RefSeq" id="WP_197966838.1">
    <property type="nucleotide sequence ID" value="NZ_JACEGD010000014.1"/>
</dbReference>
<feature type="region of interest" description="Disordered" evidence="1">
    <location>
        <begin position="129"/>
        <end position="153"/>
    </location>
</feature>
<feature type="compositionally biased region" description="Gly residues" evidence="1">
    <location>
        <begin position="136"/>
        <end position="153"/>
    </location>
</feature>
<reference evidence="2 3" key="1">
    <citation type="submission" date="2020-07" db="EMBL/GenBank/DDBJ databases">
        <title>Bradyrhizobium diversity isolated from nodules of indigenous legumes of Western Australia.</title>
        <authorList>
            <person name="Klepa M.S."/>
        </authorList>
    </citation>
    <scope>NUCLEOTIDE SEQUENCE [LARGE SCALE GENOMIC DNA]</scope>
    <source>
        <strain evidence="2 3">CNPSo 4019</strain>
    </source>
</reference>
<organism evidence="2 3">
    <name type="scientific">Bradyrhizobium diversitatis</name>
    <dbReference type="NCBI Taxonomy" id="2755406"/>
    <lineage>
        <taxon>Bacteria</taxon>
        <taxon>Pseudomonadati</taxon>
        <taxon>Pseudomonadota</taxon>
        <taxon>Alphaproteobacteria</taxon>
        <taxon>Hyphomicrobiales</taxon>
        <taxon>Nitrobacteraceae</taxon>
        <taxon>Bradyrhizobium</taxon>
    </lineage>
</organism>
<proteinExistence type="predicted"/>
<evidence type="ECO:0000313" key="3">
    <source>
        <dbReference type="Proteomes" id="UP001194539"/>
    </source>
</evidence>